<dbReference type="Gene3D" id="1.10.10.10">
    <property type="entry name" value="Winged helix-like DNA-binding domain superfamily/Winged helix DNA-binding domain"/>
    <property type="match status" value="1"/>
</dbReference>
<dbReference type="PANTHER" id="PTHR43214">
    <property type="entry name" value="TWO-COMPONENT RESPONSE REGULATOR"/>
    <property type="match status" value="1"/>
</dbReference>
<dbReference type="PROSITE" id="PS50043">
    <property type="entry name" value="HTH_LUXR_2"/>
    <property type="match status" value="1"/>
</dbReference>
<dbReference type="GO" id="GO:0006355">
    <property type="term" value="P:regulation of DNA-templated transcription"/>
    <property type="evidence" value="ECO:0007669"/>
    <property type="project" value="InterPro"/>
</dbReference>
<gene>
    <name evidence="4" type="ORF">DEJ47_00755</name>
</gene>
<feature type="region of interest" description="Disordered" evidence="2">
    <location>
        <begin position="389"/>
        <end position="457"/>
    </location>
</feature>
<dbReference type="AlphaFoldDB" id="A0A5P2BKZ2"/>
<evidence type="ECO:0000313" key="4">
    <source>
        <dbReference type="EMBL" id="QES31165.1"/>
    </source>
</evidence>
<dbReference type="InterPro" id="IPR000792">
    <property type="entry name" value="Tscrpt_reg_LuxR_C"/>
</dbReference>
<evidence type="ECO:0000313" key="5">
    <source>
        <dbReference type="Proteomes" id="UP000323046"/>
    </source>
</evidence>
<sequence>MPGPAPVAVLLTVAEHRVGADEFAGLATLRLGPLDDGAAASLLDRLTLGTADPVVGAWLVREAAGNPRLLGALVAALTPGQLTGRTPLPDPLPGGEDLLADHALRVDELPGPARALLLLAAAAAEHEPDGAGADLALVLRAGGDPAGLAPAEASGVAVAVGGRLHFTHPLLRRAVLRRAAPDRRRAGHIRLAQACRERLPRLMQLACAADDHDARLAASLAAAAATHRPHAERSAALARAAALTADTGARTDRLADAAEAARLAGDPVRARALLARAGAAPAHGGVHRVRGLLTLADGPADDARESLLTAAALLPPARARRALIGAAEAAWAMGDAAAYREAMTRIPPCDDDPMLEAYRAGMCAVLAGRTPEGHALLRRCVDGLRGAEQGEEGGGAGVPGGLSRAGVAEPDGAARTGEAHRAGAPEALSLAGAHSADGADRPEEARRTDTSDGLPRPEATALTAAGQAGQVRRTDVLDRPLRAEAAGLDGTARAEEARGASVPGGLLRAGVAALVVGEVEVACEAGARALAAVRAYGPEVLLPRALEHLAYGELRAGRHTSARAHALEGLGAARRIGQPNVAVSLHAVLALAASVEGDADACAAHAAAAAAGAGPRGLAQAATLAVWAVARTELAAGRPADAAARLAPLVAPGPRCGHFAVRMLAVPCFVEAAVQVGRVAEARRATAEFTHWAGATADGLASAQLARCRALLAPPHQTAAAYASAVAEHDRLPGEFERGRTQLLYGQWLRRRRRTREARGPLRDALVSFERCGARAWAERSRAELRAAGEAVAGEPSPGPLATLTPQQQRIARHVAEGATNREVAVRLSVSHRTVDHHLRNVFAALGVRSRVELSRLLAREGGSGVVTVG</sequence>
<keyword evidence="1" id="KW-0238">DNA-binding</keyword>
<dbReference type="InterPro" id="IPR036388">
    <property type="entry name" value="WH-like_DNA-bd_sf"/>
</dbReference>
<protein>
    <submittedName>
        <fullName evidence="4">LuxR family transcriptional regulator</fullName>
    </submittedName>
</protein>
<dbReference type="Proteomes" id="UP000323046">
    <property type="component" value="Chromosome"/>
</dbReference>
<name>A0A5P2BKZ2_STRVZ</name>
<dbReference type="Pfam" id="PF00196">
    <property type="entry name" value="GerE"/>
    <property type="match status" value="1"/>
</dbReference>
<accession>A0A5P2BKZ2</accession>
<organism evidence="4 5">
    <name type="scientific">Streptomyces venezuelae</name>
    <dbReference type="NCBI Taxonomy" id="54571"/>
    <lineage>
        <taxon>Bacteria</taxon>
        <taxon>Bacillati</taxon>
        <taxon>Actinomycetota</taxon>
        <taxon>Actinomycetes</taxon>
        <taxon>Kitasatosporales</taxon>
        <taxon>Streptomycetaceae</taxon>
        <taxon>Streptomyces</taxon>
    </lineage>
</organism>
<dbReference type="PRINTS" id="PR00038">
    <property type="entry name" value="HTHLUXR"/>
</dbReference>
<evidence type="ECO:0000259" key="3">
    <source>
        <dbReference type="PROSITE" id="PS50043"/>
    </source>
</evidence>
<proteinExistence type="predicted"/>
<reference evidence="4 5" key="1">
    <citation type="submission" date="2018-05" db="EMBL/GenBank/DDBJ databases">
        <title>Streptomyces venezuelae.</title>
        <authorList>
            <person name="Kim W."/>
            <person name="Lee N."/>
            <person name="Cho B.-K."/>
        </authorList>
    </citation>
    <scope>NUCLEOTIDE SEQUENCE [LARGE SCALE GENOMIC DNA]</scope>
    <source>
        <strain evidence="4 5">ATCC 14583</strain>
    </source>
</reference>
<dbReference type="InterPro" id="IPR016032">
    <property type="entry name" value="Sig_transdc_resp-reg_C-effctor"/>
</dbReference>
<keyword evidence="5" id="KW-1185">Reference proteome</keyword>
<dbReference type="SMART" id="SM00421">
    <property type="entry name" value="HTH_LUXR"/>
    <property type="match status" value="1"/>
</dbReference>
<dbReference type="CDD" id="cd06170">
    <property type="entry name" value="LuxR_C_like"/>
    <property type="match status" value="1"/>
</dbReference>
<dbReference type="SUPFAM" id="SSF46894">
    <property type="entry name" value="C-terminal effector domain of the bipartite response regulators"/>
    <property type="match status" value="1"/>
</dbReference>
<evidence type="ECO:0000256" key="1">
    <source>
        <dbReference type="ARBA" id="ARBA00023125"/>
    </source>
</evidence>
<dbReference type="PANTHER" id="PTHR43214:SF42">
    <property type="entry name" value="TRANSCRIPTIONAL REGULATORY PROTEIN DESR"/>
    <property type="match status" value="1"/>
</dbReference>
<dbReference type="InterPro" id="IPR039420">
    <property type="entry name" value="WalR-like"/>
</dbReference>
<dbReference type="EMBL" id="CP029193">
    <property type="protein sequence ID" value="QES31165.1"/>
    <property type="molecule type" value="Genomic_DNA"/>
</dbReference>
<evidence type="ECO:0000256" key="2">
    <source>
        <dbReference type="SAM" id="MobiDB-lite"/>
    </source>
</evidence>
<dbReference type="OrthoDB" id="483at2"/>
<dbReference type="GO" id="GO:0003677">
    <property type="term" value="F:DNA binding"/>
    <property type="evidence" value="ECO:0007669"/>
    <property type="project" value="UniProtKB-KW"/>
</dbReference>
<feature type="compositionally biased region" description="Basic and acidic residues" evidence="2">
    <location>
        <begin position="437"/>
        <end position="450"/>
    </location>
</feature>
<feature type="domain" description="HTH luxR-type" evidence="3">
    <location>
        <begin position="797"/>
        <end position="862"/>
    </location>
</feature>